<dbReference type="PANTHER" id="PTHR43248">
    <property type="entry name" value="2-SUCCINYL-6-HYDROXY-2,4-CYCLOHEXADIENE-1-CARBOXYLATE SYNTHASE"/>
    <property type="match status" value="1"/>
</dbReference>
<evidence type="ECO:0000256" key="3">
    <source>
        <dbReference type="ARBA" id="ARBA00022801"/>
    </source>
</evidence>
<feature type="chain" id="PRO_5045067336" evidence="5">
    <location>
        <begin position="43"/>
        <end position="549"/>
    </location>
</feature>
<dbReference type="Pfam" id="PF08386">
    <property type="entry name" value="Abhydrolase_4"/>
    <property type="match status" value="1"/>
</dbReference>
<dbReference type="Pfam" id="PF00561">
    <property type="entry name" value="Abhydrolase_1"/>
    <property type="match status" value="1"/>
</dbReference>
<evidence type="ECO:0000256" key="1">
    <source>
        <dbReference type="ARBA" id="ARBA00010088"/>
    </source>
</evidence>
<dbReference type="Proteomes" id="UP000772196">
    <property type="component" value="Unassembled WGS sequence"/>
</dbReference>
<evidence type="ECO:0000259" key="7">
    <source>
        <dbReference type="Pfam" id="PF08386"/>
    </source>
</evidence>
<dbReference type="InterPro" id="IPR051601">
    <property type="entry name" value="Serine_prot/Carboxylest_S33"/>
</dbReference>
<feature type="region of interest" description="Disordered" evidence="4">
    <location>
        <begin position="382"/>
        <end position="413"/>
    </location>
</feature>
<dbReference type="Gene3D" id="3.40.50.1820">
    <property type="entry name" value="alpha/beta hydrolase"/>
    <property type="match status" value="1"/>
</dbReference>
<proteinExistence type="inferred from homology"/>
<evidence type="ECO:0000259" key="6">
    <source>
        <dbReference type="Pfam" id="PF00561"/>
    </source>
</evidence>
<dbReference type="GO" id="GO:0016787">
    <property type="term" value="F:hydrolase activity"/>
    <property type="evidence" value="ECO:0007669"/>
    <property type="project" value="UniProtKB-KW"/>
</dbReference>
<dbReference type="InterPro" id="IPR013595">
    <property type="entry name" value="Pept_S33_TAP-like_C"/>
</dbReference>
<keyword evidence="9" id="KW-1185">Reference proteome</keyword>
<feature type="domain" description="Peptidase S33 tripeptidyl aminopeptidase-like C-terminal" evidence="7">
    <location>
        <begin position="450"/>
        <end position="549"/>
    </location>
</feature>
<feature type="signal peptide" evidence="5">
    <location>
        <begin position="1"/>
        <end position="42"/>
    </location>
</feature>
<evidence type="ECO:0000256" key="2">
    <source>
        <dbReference type="ARBA" id="ARBA00022729"/>
    </source>
</evidence>
<evidence type="ECO:0000256" key="4">
    <source>
        <dbReference type="SAM" id="MobiDB-lite"/>
    </source>
</evidence>
<keyword evidence="3 8" id="KW-0378">Hydrolase</keyword>
<dbReference type="InterPro" id="IPR029058">
    <property type="entry name" value="AB_hydrolase_fold"/>
</dbReference>
<name>A0ABX1H5V2_9ACTN</name>
<dbReference type="InterPro" id="IPR000073">
    <property type="entry name" value="AB_hydrolase_1"/>
</dbReference>
<feature type="compositionally biased region" description="Acidic residues" evidence="4">
    <location>
        <begin position="166"/>
        <end position="178"/>
    </location>
</feature>
<evidence type="ECO:0000313" key="8">
    <source>
        <dbReference type="EMBL" id="NKI42685.1"/>
    </source>
</evidence>
<feature type="domain" description="AB hydrolase-1" evidence="6">
    <location>
        <begin position="113"/>
        <end position="297"/>
    </location>
</feature>
<gene>
    <name evidence="8" type="ORF">HFV08_15865</name>
</gene>
<evidence type="ECO:0000256" key="5">
    <source>
        <dbReference type="SAM" id="SignalP"/>
    </source>
</evidence>
<protein>
    <submittedName>
        <fullName evidence="8">Alpha/beta hydrolase</fullName>
    </submittedName>
</protein>
<keyword evidence="2 5" id="KW-0732">Signal</keyword>
<comment type="similarity">
    <text evidence="1">Belongs to the peptidase S33 family.</text>
</comment>
<reference evidence="8 9" key="1">
    <citation type="submission" date="2020-04" db="EMBL/GenBank/DDBJ databases">
        <title>Phylogenetic Diversity and Antibacterial Activity against Ralstonia solanacearum of Endophytic Actinomycete Isolated from Moss.</title>
        <authorList>
            <person name="Zhuang X."/>
        </authorList>
    </citation>
    <scope>NUCLEOTIDE SEQUENCE [LARGE SCALE GENOMIC DNA]</scope>
    <source>
        <strain evidence="8 9">LD120</strain>
    </source>
</reference>
<comment type="caution">
    <text evidence="8">The sequence shown here is derived from an EMBL/GenBank/DDBJ whole genome shotgun (WGS) entry which is preliminary data.</text>
</comment>
<organism evidence="8 9">
    <name type="scientific">Streptomyces physcomitrii</name>
    <dbReference type="NCBI Taxonomy" id="2724184"/>
    <lineage>
        <taxon>Bacteria</taxon>
        <taxon>Bacillati</taxon>
        <taxon>Actinomycetota</taxon>
        <taxon>Actinomycetes</taxon>
        <taxon>Kitasatosporales</taxon>
        <taxon>Streptomycetaceae</taxon>
        <taxon>Streptomyces</taxon>
    </lineage>
</organism>
<sequence length="549" mass="58547">MPPTSRRTRPARRTRRSRRPAALMALAAAGSLLLTSCQFASADGAQKARTDPAHAPELRTYYQQKPHWKACGDGLRCASLKVPMDYSRPTGRTFTLPLVKHPAENAKRRLGSLVYNPGGPGASGVEDLKGGTAASFGKRVRARFDIVSFDPRGVGGSKPAVSCDWDGGEEPEGGAEEEAPVALYPRDGEQRRAALASADAESRGCRRGSGSVLPHVGTPDAARDMDVLRAALGDRKLNFLGWSYGTSLGTTYGELFPRRVRTMVLDGAVDPSLDWYERALSQGTAFRRSVDDYARQCADFAGDSCPGTTPREIREVVDTLYAETAREPLPAPGADTTLDSRTLNAAVTLAMYAPEDQWEDLSDALWQAYDEGDGTGLVKLAGGEEPTAGDEGGAQLPGAARESVGGRAAGRAPDNSDAALLAVNCLDIPHPRSASAYWKVMAAAHREAGVFGTSTVVDEMSCRTWPRGTVKPHRAKAPGLAPALVIGTTGDPATPYHEARSLARQLPKAMLLTYQGLGHTAYGRGGSCVGRIVDDYFLYREKVRAGTVC</sequence>
<dbReference type="EMBL" id="JAAWWP010000008">
    <property type="protein sequence ID" value="NKI42685.1"/>
    <property type="molecule type" value="Genomic_DNA"/>
</dbReference>
<dbReference type="SUPFAM" id="SSF53474">
    <property type="entry name" value="alpha/beta-Hydrolases"/>
    <property type="match status" value="1"/>
</dbReference>
<evidence type="ECO:0000313" key="9">
    <source>
        <dbReference type="Proteomes" id="UP000772196"/>
    </source>
</evidence>
<dbReference type="PANTHER" id="PTHR43248:SF29">
    <property type="entry name" value="TRIPEPTIDYL AMINOPEPTIDASE"/>
    <property type="match status" value="1"/>
</dbReference>
<feature type="region of interest" description="Disordered" evidence="4">
    <location>
        <begin position="197"/>
        <end position="217"/>
    </location>
</feature>
<feature type="region of interest" description="Disordered" evidence="4">
    <location>
        <begin position="158"/>
        <end position="178"/>
    </location>
</feature>
<accession>A0ABX1H5V2</accession>